<dbReference type="PANTHER" id="PTHR42754:SF1">
    <property type="entry name" value="LIPOPROTEIN"/>
    <property type="match status" value="1"/>
</dbReference>
<sequence length="452" mass="48755">MKKFVAMTIAALIMTAAMAQAQDTMWTRTYSSGMFDQGKAVATSGTDIIVAGTNLGESQNILVIKYNAEGETAWTRVLDIQPMEKTVDVAIGTDNKPVVGVSVEAEPPTSLLVKLLESGDTAWTRQRDRTTLSNIAIGTGNAIYTWSSVMDPAPFDSFVLAKYNPDGTPAWEKVYQFGLFNRSAGCCCDGAGNIIAAAMVADQGGMHPTIIKFKPDGDTIWMRFYNELGGAEMTGIAVDQNKNIFAAAVDGPNLKIIKCDSTGEKLWDHTVETQPDPEAYNILATDGAGNLVIPVVNMEMHCGLLKLGPDGSELWNGSTEIMGLLFGAAVDSDDRPIATGMDQEQSSCLTIKFTGRAGISRQGWLQEKAKPFELTGTNILGPGATLELETMIPGDYEMTLFNRAGARIRTVFKGQLQPGNYSFNPGLLAAGEYFLNIRGPIGKSQDKLIRIY</sequence>
<feature type="signal peptide" evidence="1">
    <location>
        <begin position="1"/>
        <end position="21"/>
    </location>
</feature>
<feature type="chain" id="PRO_5012466638" evidence="1">
    <location>
        <begin position="22"/>
        <end position="452"/>
    </location>
</feature>
<evidence type="ECO:0000313" key="2">
    <source>
        <dbReference type="EMBL" id="OYD15497.1"/>
    </source>
</evidence>
<name>A0A235BUQ7_UNCW3</name>
<dbReference type="SUPFAM" id="SSF101898">
    <property type="entry name" value="NHL repeat"/>
    <property type="match status" value="1"/>
</dbReference>
<evidence type="ECO:0000313" key="3">
    <source>
        <dbReference type="Proteomes" id="UP000215559"/>
    </source>
</evidence>
<dbReference type="Gene3D" id="2.120.10.30">
    <property type="entry name" value="TolB, C-terminal domain"/>
    <property type="match status" value="1"/>
</dbReference>
<dbReference type="EMBL" id="NOZP01000097">
    <property type="protein sequence ID" value="OYD15497.1"/>
    <property type="molecule type" value="Genomic_DNA"/>
</dbReference>
<protein>
    <submittedName>
        <fullName evidence="2">Uncharacterized protein</fullName>
    </submittedName>
</protein>
<proteinExistence type="predicted"/>
<dbReference type="AlphaFoldDB" id="A0A235BUQ7"/>
<keyword evidence="1" id="KW-0732">Signal</keyword>
<evidence type="ECO:0000256" key="1">
    <source>
        <dbReference type="SAM" id="SignalP"/>
    </source>
</evidence>
<dbReference type="Proteomes" id="UP000215559">
    <property type="component" value="Unassembled WGS sequence"/>
</dbReference>
<reference evidence="2 3" key="1">
    <citation type="submission" date="2017-07" db="EMBL/GenBank/DDBJ databases">
        <title>Recovery of genomes from metagenomes via a dereplication, aggregation, and scoring strategy.</title>
        <authorList>
            <person name="Sieber C.M."/>
            <person name="Probst A.J."/>
            <person name="Sharrar A."/>
            <person name="Thomas B.C."/>
            <person name="Hess M."/>
            <person name="Tringe S.G."/>
            <person name="Banfield J.F."/>
        </authorList>
    </citation>
    <scope>NUCLEOTIDE SEQUENCE [LARGE SCALE GENOMIC DNA]</scope>
    <source>
        <strain evidence="2">JGI_Cruoil_03_51_56</strain>
    </source>
</reference>
<accession>A0A235BUQ7</accession>
<organism evidence="2 3">
    <name type="scientific">candidate division WOR-3 bacterium JGI_Cruoil_03_51_56</name>
    <dbReference type="NCBI Taxonomy" id="1973747"/>
    <lineage>
        <taxon>Bacteria</taxon>
        <taxon>Bacteria division WOR-3</taxon>
    </lineage>
</organism>
<dbReference type="InterPro" id="IPR011042">
    <property type="entry name" value="6-blade_b-propeller_TolB-like"/>
</dbReference>
<dbReference type="PANTHER" id="PTHR42754">
    <property type="entry name" value="ENDOGLUCANASE"/>
    <property type="match status" value="1"/>
</dbReference>
<gene>
    <name evidence="2" type="ORF">CH330_05580</name>
</gene>
<comment type="caution">
    <text evidence="2">The sequence shown here is derived from an EMBL/GenBank/DDBJ whole genome shotgun (WGS) entry which is preliminary data.</text>
</comment>